<name>A0A8D9GYE5_BRACM</name>
<evidence type="ECO:0000313" key="1">
    <source>
        <dbReference type="EMBL" id="CAG7889291.1"/>
    </source>
</evidence>
<evidence type="ECO:0000313" key="3">
    <source>
        <dbReference type="Proteomes" id="UP000694005"/>
    </source>
</evidence>
<dbReference type="AlphaFoldDB" id="A0A8D9GYE5"/>
<dbReference type="InterPro" id="IPR005366">
    <property type="entry name" value="EMC8/9"/>
</dbReference>
<dbReference type="Proteomes" id="UP000694005">
    <property type="component" value="Chromosome A08"/>
</dbReference>
<organism evidence="1 3">
    <name type="scientific">Brassica campestris</name>
    <name type="common">Field mustard</name>
    <dbReference type="NCBI Taxonomy" id="3711"/>
    <lineage>
        <taxon>Eukaryota</taxon>
        <taxon>Viridiplantae</taxon>
        <taxon>Streptophyta</taxon>
        <taxon>Embryophyta</taxon>
        <taxon>Tracheophyta</taxon>
        <taxon>Spermatophyta</taxon>
        <taxon>Magnoliopsida</taxon>
        <taxon>eudicotyledons</taxon>
        <taxon>Gunneridae</taxon>
        <taxon>Pentapetalae</taxon>
        <taxon>rosids</taxon>
        <taxon>malvids</taxon>
        <taxon>Brassicales</taxon>
        <taxon>Brassicaceae</taxon>
        <taxon>Brassiceae</taxon>
        <taxon>Brassica</taxon>
    </lineage>
</organism>
<proteinExistence type="predicted"/>
<reference evidence="1 3" key="1">
    <citation type="submission" date="2021-07" db="EMBL/GenBank/DDBJ databases">
        <authorList>
            <consortium name="Genoscope - CEA"/>
            <person name="William W."/>
        </authorList>
    </citation>
    <scope>NUCLEOTIDE SEQUENCE [LARGE SCALE GENOMIC DNA]</scope>
</reference>
<accession>A0A8D9GYE5</accession>
<dbReference type="Proteomes" id="UP000694005">
    <property type="component" value="Chromosome A01"/>
</dbReference>
<dbReference type="Pfam" id="PF03665">
    <property type="entry name" value="UPF0172"/>
    <property type="match status" value="1"/>
</dbReference>
<sequence length="65" mass="7299">MPFFPSPSDLFLLHDCDIEQHYVAQGLSIVGYFHTNKRFGKVELSGVANNIGDHISLYFPHAPIP</sequence>
<protein>
    <submittedName>
        <fullName evidence="1 2">Uncharacterized protein</fullName>
    </submittedName>
</protein>
<dbReference type="Gramene" id="A08p10440.2_BraZ1">
    <property type="protein sequence ID" value="A08p10440.2_BraZ1.CDS"/>
    <property type="gene ID" value="A08g10440.2_BraZ1"/>
</dbReference>
<dbReference type="Gramene" id="A01p33670.2_BraZ1">
    <property type="protein sequence ID" value="A01p33670.2_BraZ1.CDS"/>
    <property type="gene ID" value="A01g33670.2_BraZ1"/>
</dbReference>
<gene>
    <name evidence="1" type="ORF">BRAPAZ1V2_A01P33670.2</name>
    <name evidence="2" type="ORF">BRAPAZ1V2_A08P10440.2</name>
</gene>
<dbReference type="EMBL" id="LS974624">
    <property type="protein sequence ID" value="CAG7897378.1"/>
    <property type="molecule type" value="Genomic_DNA"/>
</dbReference>
<evidence type="ECO:0000313" key="2">
    <source>
        <dbReference type="EMBL" id="CAG7897378.1"/>
    </source>
</evidence>
<dbReference type="GO" id="GO:0072546">
    <property type="term" value="C:EMC complex"/>
    <property type="evidence" value="ECO:0007669"/>
    <property type="project" value="InterPro"/>
</dbReference>
<dbReference type="EMBL" id="LS974617">
    <property type="protein sequence ID" value="CAG7889291.1"/>
    <property type="molecule type" value="Genomic_DNA"/>
</dbReference>